<sequence>MSIQTTLKTVKVKSFVFKSSNLFSKSVFRFQGLSKVHLYTNSCKASTICHTRCLITFNRLSQFTSYSHQEFLLMVFNWYAWHPYPYNYLICVCCCWVKIWFPPSDLDNGPESTKGHHSVQTEGLFFCENLTKKKVVPEVNYLENSFGFPQLVQLFTKEIISNLLPQ</sequence>
<name>A0AAD7LFP3_QUISA</name>
<dbReference type="AlphaFoldDB" id="A0AAD7LFP3"/>
<dbReference type="EMBL" id="JARAOO010000009">
    <property type="protein sequence ID" value="KAJ7957324.1"/>
    <property type="molecule type" value="Genomic_DNA"/>
</dbReference>
<proteinExistence type="predicted"/>
<dbReference type="KEGG" id="qsa:O6P43_023645"/>
<dbReference type="Proteomes" id="UP001163823">
    <property type="component" value="Chromosome 9"/>
</dbReference>
<evidence type="ECO:0000313" key="1">
    <source>
        <dbReference type="EMBL" id="KAJ7957324.1"/>
    </source>
</evidence>
<protein>
    <submittedName>
        <fullName evidence="1">Uncharacterized protein</fullName>
    </submittedName>
</protein>
<gene>
    <name evidence="1" type="ORF">O6P43_023645</name>
</gene>
<evidence type="ECO:0000313" key="2">
    <source>
        <dbReference type="Proteomes" id="UP001163823"/>
    </source>
</evidence>
<comment type="caution">
    <text evidence="1">The sequence shown here is derived from an EMBL/GenBank/DDBJ whole genome shotgun (WGS) entry which is preliminary data.</text>
</comment>
<reference evidence="1" key="1">
    <citation type="journal article" date="2023" name="Science">
        <title>Elucidation of the pathway for biosynthesis of saponin adjuvants from the soapbark tree.</title>
        <authorList>
            <person name="Reed J."/>
            <person name="Orme A."/>
            <person name="El-Demerdash A."/>
            <person name="Owen C."/>
            <person name="Martin L.B.B."/>
            <person name="Misra R.C."/>
            <person name="Kikuchi S."/>
            <person name="Rejzek M."/>
            <person name="Martin A.C."/>
            <person name="Harkess A."/>
            <person name="Leebens-Mack J."/>
            <person name="Louveau T."/>
            <person name="Stephenson M.J."/>
            <person name="Osbourn A."/>
        </authorList>
    </citation>
    <scope>NUCLEOTIDE SEQUENCE</scope>
    <source>
        <strain evidence="1">S10</strain>
    </source>
</reference>
<accession>A0AAD7LFP3</accession>
<organism evidence="1 2">
    <name type="scientific">Quillaja saponaria</name>
    <name type="common">Soap bark tree</name>
    <dbReference type="NCBI Taxonomy" id="32244"/>
    <lineage>
        <taxon>Eukaryota</taxon>
        <taxon>Viridiplantae</taxon>
        <taxon>Streptophyta</taxon>
        <taxon>Embryophyta</taxon>
        <taxon>Tracheophyta</taxon>
        <taxon>Spermatophyta</taxon>
        <taxon>Magnoliopsida</taxon>
        <taxon>eudicotyledons</taxon>
        <taxon>Gunneridae</taxon>
        <taxon>Pentapetalae</taxon>
        <taxon>rosids</taxon>
        <taxon>fabids</taxon>
        <taxon>Fabales</taxon>
        <taxon>Quillajaceae</taxon>
        <taxon>Quillaja</taxon>
    </lineage>
</organism>
<keyword evidence="2" id="KW-1185">Reference proteome</keyword>